<dbReference type="STRING" id="1081102.A0A167LVV9"/>
<evidence type="ECO:0000313" key="4">
    <source>
        <dbReference type="EMBL" id="OAA53582.1"/>
    </source>
</evidence>
<feature type="domain" description="Rad50/SbcC-type AAA" evidence="3">
    <location>
        <begin position="444"/>
        <end position="655"/>
    </location>
</feature>
<reference evidence="4 5" key="1">
    <citation type="journal article" date="2016" name="Genome Biol. Evol.">
        <title>Divergent and convergent evolution of fungal pathogenicity.</title>
        <authorList>
            <person name="Shang Y."/>
            <person name="Xiao G."/>
            <person name="Zheng P."/>
            <person name="Cen K."/>
            <person name="Zhan S."/>
            <person name="Wang C."/>
        </authorList>
    </citation>
    <scope>NUCLEOTIDE SEQUENCE [LARGE SCALE GENOMIC DNA]</scope>
    <source>
        <strain evidence="4 5">RCEF 264</strain>
    </source>
</reference>
<evidence type="ECO:0000259" key="3">
    <source>
        <dbReference type="Pfam" id="PF13476"/>
    </source>
</evidence>
<evidence type="ECO:0000256" key="1">
    <source>
        <dbReference type="SAM" id="Coils"/>
    </source>
</evidence>
<dbReference type="OrthoDB" id="18797at2759"/>
<organism evidence="4 5">
    <name type="scientific">Niveomyces insectorum RCEF 264</name>
    <dbReference type="NCBI Taxonomy" id="1081102"/>
    <lineage>
        <taxon>Eukaryota</taxon>
        <taxon>Fungi</taxon>
        <taxon>Dikarya</taxon>
        <taxon>Ascomycota</taxon>
        <taxon>Pezizomycotina</taxon>
        <taxon>Sordariomycetes</taxon>
        <taxon>Hypocreomycetidae</taxon>
        <taxon>Hypocreales</taxon>
        <taxon>Cordycipitaceae</taxon>
        <taxon>Niveomyces</taxon>
    </lineage>
</organism>
<dbReference type="SUPFAM" id="SSF56300">
    <property type="entry name" value="Metallo-dependent phosphatases"/>
    <property type="match status" value="1"/>
</dbReference>
<dbReference type="GO" id="GO:0003677">
    <property type="term" value="F:DNA binding"/>
    <property type="evidence" value="ECO:0007669"/>
    <property type="project" value="UniProtKB-ARBA"/>
</dbReference>
<evidence type="ECO:0000313" key="5">
    <source>
        <dbReference type="Proteomes" id="UP000076874"/>
    </source>
</evidence>
<dbReference type="EMBL" id="AZHD01000028">
    <property type="protein sequence ID" value="OAA53582.1"/>
    <property type="molecule type" value="Genomic_DNA"/>
</dbReference>
<accession>A0A167LVV9</accession>
<dbReference type="AlphaFoldDB" id="A0A167LVV9"/>
<dbReference type="Pfam" id="PF13476">
    <property type="entry name" value="AAA_23"/>
    <property type="match status" value="1"/>
</dbReference>
<name>A0A167LVV9_9HYPO</name>
<feature type="region of interest" description="Disordered" evidence="2">
    <location>
        <begin position="759"/>
        <end position="779"/>
    </location>
</feature>
<keyword evidence="1" id="KW-0175">Coiled coil</keyword>
<feature type="region of interest" description="Disordered" evidence="2">
    <location>
        <begin position="333"/>
        <end position="356"/>
    </location>
</feature>
<dbReference type="InterPro" id="IPR038729">
    <property type="entry name" value="Rad50/SbcC_AAA"/>
</dbReference>
<dbReference type="InterPro" id="IPR027417">
    <property type="entry name" value="P-loop_NTPase"/>
</dbReference>
<dbReference type="InterPro" id="IPR029052">
    <property type="entry name" value="Metallo-depent_PP-like"/>
</dbReference>
<dbReference type="GO" id="GO:0016887">
    <property type="term" value="F:ATP hydrolysis activity"/>
    <property type="evidence" value="ECO:0007669"/>
    <property type="project" value="InterPro"/>
</dbReference>
<comment type="caution">
    <text evidence="4">The sequence shown here is derived from an EMBL/GenBank/DDBJ whole genome shotgun (WGS) entry which is preliminary data.</text>
</comment>
<dbReference type="PANTHER" id="PTHR32114">
    <property type="entry name" value="ABC TRANSPORTER ABCH.3"/>
    <property type="match status" value="1"/>
</dbReference>
<keyword evidence="5" id="KW-1185">Reference proteome</keyword>
<feature type="coiled-coil region" evidence="1">
    <location>
        <begin position="637"/>
        <end position="664"/>
    </location>
</feature>
<proteinExistence type="predicted"/>
<sequence length="1140" mass="126812">MKPSPTQWRKWLLMSDIHFRYSNLDQTQKTAQWIVSVAGQKKNIQRAVICGDLFTTRPLSQTVPRINILLGNHDMAYNNDYSTTALDGLNLARLRPYVSIHKDVVTHEIWDDRRVLLLPFRQNQSELTAAVASLDPAKARETVAFGHLAINKAILQRYVQGSDQSKPLVYHGLIGPGHFSKLARTFTGHFHSHQVIPQKYNSGDEAAAARRYDPLMGSVVYLGAPLQLSWSDLHDVKRGVVLFDPDKRKQELLVSPHAVNFITMGLEKVLRGDLDLSEEVRGKNVMLEGEVSYATYTPARANLLASGAPFGSSLESIKPHASQQRRLRWAGKNCTGQRCQDQNSKDNIDPSTKPPSLSEEVDIYVKALELPEALHRRREDSIHVGRKLVVKAKDIASDHLGDDNGDSDSKYELVTPCLADAIPYFSRTDGAHERKSFVGQLKTLTITNFLSVQGTIQLNYEHDIPQGLTFVVGDNGSGKSTLIEAITWCLFGKCLRQYTRVDDVVNDASRKSLPAASTENCSVRLTFANNYCITRMRKMSKRSGGHFVVQLDGVEQPQLAHTQAALDDLLGTDYNTFVRTAVLGQENGIGFLSATAEQRRSLAEEALGVPELEECAKISKAALDDIANVQRSAVNDLAKLDTKLEIAQRDLENAQSRHDGCLHEAMERGMTHECDDGDLIAPEDNKGERPEEADGGKLTLCSFLQDLDAIDKKVVALRKEARYSAIKQALYREKNHAIIGEAAEAEEGRLEASMTALKDQNKSQEQQKGAGIKKHPKAEARNVPKGLTKEEFVEQLAKRYGFLEHDVWTVMRHYCQTNHNGDNGDADYYKVIHSLDKALDEQARVKKEFGEFERRRQLRDRQERQTQQKQLDMLLRNREVYDFWANEFSKSRTKTINFRAFVRSKRLGGFNYLASRILLLLHQDSRHHSSAIKKSAMGTRDFLSLLYIDGIGDETVVAGAANANTKTNAARGPPALLDPSLDVGKSLTYAKRSSGERKRIDLAVFFALLATHQAHSSHCADYLLVVEVFDSLDAPGMRAIMRFLCTLNGGILLGQQTAAIQPNSAAENPLIAKTQQVSHVVVITHSPWIVGGGADGEDEDDDGQNNREDELGALTVITARKGLHGTEFEKDGKVIGRGSC</sequence>
<dbReference type="SUPFAM" id="SSF52540">
    <property type="entry name" value="P-loop containing nucleoside triphosphate hydrolases"/>
    <property type="match status" value="1"/>
</dbReference>
<gene>
    <name evidence="4" type="ORF">SPI_09289</name>
</gene>
<dbReference type="PANTHER" id="PTHR32114:SF2">
    <property type="entry name" value="ABC TRANSPORTER ABCH.3"/>
    <property type="match status" value="1"/>
</dbReference>
<evidence type="ECO:0000256" key="2">
    <source>
        <dbReference type="SAM" id="MobiDB-lite"/>
    </source>
</evidence>
<protein>
    <recommendedName>
        <fullName evidence="3">Rad50/SbcC-type AAA domain-containing protein</fullName>
    </recommendedName>
</protein>
<dbReference type="Proteomes" id="UP000076874">
    <property type="component" value="Unassembled WGS sequence"/>
</dbReference>
<dbReference type="GO" id="GO:0006302">
    <property type="term" value="P:double-strand break repair"/>
    <property type="evidence" value="ECO:0007669"/>
    <property type="project" value="InterPro"/>
</dbReference>
<dbReference type="Gene3D" id="3.60.21.10">
    <property type="match status" value="1"/>
</dbReference>
<dbReference type="Gene3D" id="3.40.50.300">
    <property type="entry name" value="P-loop containing nucleotide triphosphate hydrolases"/>
    <property type="match status" value="2"/>
</dbReference>